<dbReference type="RefSeq" id="WP_149761012.1">
    <property type="nucleotide sequence ID" value="NZ_BSPE01000048.1"/>
</dbReference>
<dbReference type="AlphaFoldDB" id="A0A1I4ARE3"/>
<reference evidence="1 2" key="1">
    <citation type="submission" date="2016-10" db="EMBL/GenBank/DDBJ databases">
        <authorList>
            <person name="Varghese N."/>
            <person name="Submissions S."/>
        </authorList>
    </citation>
    <scope>NUCLEOTIDE SEQUENCE [LARGE SCALE GENOMIC DNA]</scope>
    <source>
        <strain evidence="1 2">DSM 21822</strain>
    </source>
</reference>
<keyword evidence="1" id="KW-0472">Membrane</keyword>
<dbReference type="Proteomes" id="UP000323300">
    <property type="component" value="Unassembled WGS sequence"/>
</dbReference>
<name>A0A1I4ARE3_9HYPH</name>
<dbReference type="OrthoDB" id="7187254at2"/>
<gene>
    <name evidence="1" type="ORF">SAMN04488498_108211</name>
</gene>
<keyword evidence="1" id="KW-0812">Transmembrane</keyword>
<protein>
    <submittedName>
        <fullName evidence="1">Transmembrane transcriptional regulator (Anti-sigma factor RsiW)</fullName>
    </submittedName>
</protein>
<dbReference type="EMBL" id="FOSL01000008">
    <property type="protein sequence ID" value="SFK58527.1"/>
    <property type="molecule type" value="Genomic_DNA"/>
</dbReference>
<sequence length="264" mass="28410">MTRREYTLRDIHMALDGEMPAEDREAFEVWLAANPDMKAMSTRFAADRARLQNVLASVLKEPVPERLTEVVTEDQPRTTRTSWLPAWRSAAAAAVIFAAGVAGGYLAGAGGLRTQAEAKEELVENAIGAYVTYAADQGHTVEVGGTDRPYLEGWLSKRTGLKLVAPDLKSEGFELLGGRLLPGGQSPAALLVYKDQKGAQISIYMIAKGDAKAKGTYTAKTGGPTAIYWLDKNYGCAIVGSLPEQRLAEVAKTAWKQLVEAVPG</sequence>
<keyword evidence="2" id="KW-1185">Reference proteome</keyword>
<accession>A0A1I4ARE3</accession>
<organism evidence="1 2">
    <name type="scientific">Neomesorhizobium albiziae</name>
    <dbReference type="NCBI Taxonomy" id="335020"/>
    <lineage>
        <taxon>Bacteria</taxon>
        <taxon>Pseudomonadati</taxon>
        <taxon>Pseudomonadota</taxon>
        <taxon>Alphaproteobacteria</taxon>
        <taxon>Hyphomicrobiales</taxon>
        <taxon>Phyllobacteriaceae</taxon>
        <taxon>Neomesorhizobium</taxon>
    </lineage>
</organism>
<evidence type="ECO:0000313" key="1">
    <source>
        <dbReference type="EMBL" id="SFK58527.1"/>
    </source>
</evidence>
<evidence type="ECO:0000313" key="2">
    <source>
        <dbReference type="Proteomes" id="UP000323300"/>
    </source>
</evidence>
<proteinExistence type="predicted"/>